<dbReference type="Gene3D" id="3.40.50.1820">
    <property type="entry name" value="alpha/beta hydrolase"/>
    <property type="match status" value="1"/>
</dbReference>
<dbReference type="EC" id="3.1.1.-" evidence="3"/>
<gene>
    <name evidence="5" type="ORF">EAS64_09335</name>
</gene>
<name>A0A6P2C3K5_9ACTN</name>
<dbReference type="OrthoDB" id="4308422at2"/>
<dbReference type="Proteomes" id="UP000460272">
    <property type="component" value="Unassembled WGS sequence"/>
</dbReference>
<keyword evidence="2 3" id="KW-0378">Hydrolase</keyword>
<comment type="similarity">
    <text evidence="1 3">Belongs to the type-B carboxylesterase/lipase family.</text>
</comment>
<keyword evidence="6" id="KW-1185">Reference proteome</keyword>
<reference evidence="5 6" key="1">
    <citation type="submission" date="2018-11" db="EMBL/GenBank/DDBJ databases">
        <title>Trebonia kvetii gen.nov., sp.nov., a novel acidophilic actinobacterium, and proposal of the new actinobacterial family Treboniaceae fam. nov.</title>
        <authorList>
            <person name="Rapoport D."/>
            <person name="Sagova-Mareckova M."/>
            <person name="Sedlacek I."/>
            <person name="Provaznik J."/>
            <person name="Kralova S."/>
            <person name="Pavlinic D."/>
            <person name="Benes V."/>
            <person name="Kopecky J."/>
        </authorList>
    </citation>
    <scope>NUCLEOTIDE SEQUENCE [LARGE SCALE GENOMIC DNA]</scope>
    <source>
        <strain evidence="5 6">15Tr583</strain>
    </source>
</reference>
<dbReference type="PANTHER" id="PTHR11559">
    <property type="entry name" value="CARBOXYLESTERASE"/>
    <property type="match status" value="1"/>
</dbReference>
<accession>A0A6P2C3K5</accession>
<dbReference type="EMBL" id="RPFW01000002">
    <property type="protein sequence ID" value="TVZ05768.1"/>
    <property type="molecule type" value="Genomic_DNA"/>
</dbReference>
<evidence type="ECO:0000256" key="1">
    <source>
        <dbReference type="ARBA" id="ARBA00005964"/>
    </source>
</evidence>
<dbReference type="InterPro" id="IPR002018">
    <property type="entry name" value="CarbesteraseB"/>
</dbReference>
<dbReference type="InterPro" id="IPR050309">
    <property type="entry name" value="Type-B_Carboxylest/Lipase"/>
</dbReference>
<dbReference type="AlphaFoldDB" id="A0A6P2C3K5"/>
<evidence type="ECO:0000259" key="4">
    <source>
        <dbReference type="Pfam" id="PF00135"/>
    </source>
</evidence>
<evidence type="ECO:0000313" key="5">
    <source>
        <dbReference type="EMBL" id="TVZ05768.1"/>
    </source>
</evidence>
<evidence type="ECO:0000256" key="3">
    <source>
        <dbReference type="RuleBase" id="RU361235"/>
    </source>
</evidence>
<dbReference type="GO" id="GO:0016787">
    <property type="term" value="F:hydrolase activity"/>
    <property type="evidence" value="ECO:0007669"/>
    <property type="project" value="UniProtKB-KW"/>
</dbReference>
<dbReference type="PROSITE" id="PS00122">
    <property type="entry name" value="CARBOXYLESTERASE_B_1"/>
    <property type="match status" value="1"/>
</dbReference>
<comment type="caution">
    <text evidence="5">The sequence shown here is derived from an EMBL/GenBank/DDBJ whole genome shotgun (WGS) entry which is preliminary data.</text>
</comment>
<dbReference type="Pfam" id="PF00135">
    <property type="entry name" value="COesterase"/>
    <property type="match status" value="1"/>
</dbReference>
<protein>
    <recommendedName>
        <fullName evidence="3">Carboxylic ester hydrolase</fullName>
        <ecNumber evidence="3">3.1.1.-</ecNumber>
    </recommendedName>
</protein>
<sequence length="505" mass="52887">MTRPVVRVNDGIVRGKAERNVCAFLGIPYAAPPFGVNRMRPPQPVTPWQGERDATAYGPTVPKGDYPPQYERLFPEVVIGGDECLNLNVWTPDPGAAGLPVLVWIHGGSFMNGSGSVPEYDGTAFARDGVVCVTINYRLAAEGFLFLDDPLGENTANLGLLDQLAALRWVRHNIAAFGGDPARVTVAGESAGAMSVTTLLSMPLADGLFAQAIAQSGAGAHTLTTQQARTVAGYLADALGVPVDRESVKAVPLDKLVRAASDLVVEVQTAPDPAKWGQLALSLLPFAPTVDGAVLPDAPLAGFAAGRGSSVPLLIGSNVEEARLFFVAPGTIDLIDEPTLAAGAGAYGLSASGVDTYLANRPGASPGDVLAAVISDWFFRVPAIRVAEARARARAAVSTGAGTWMYRFDWPAPQANGGLGACHAVEIPYVFGTIDRPTARGLVGDAPSAAVADRVHRVWVDFIAHGDPGWAPYDTDRRTTGLLAETVNAVDDPAGDERALWDGIR</sequence>
<evidence type="ECO:0000313" key="6">
    <source>
        <dbReference type="Proteomes" id="UP000460272"/>
    </source>
</evidence>
<dbReference type="SUPFAM" id="SSF53474">
    <property type="entry name" value="alpha/beta-Hydrolases"/>
    <property type="match status" value="1"/>
</dbReference>
<dbReference type="InterPro" id="IPR019826">
    <property type="entry name" value="Carboxylesterase_B_AS"/>
</dbReference>
<organism evidence="5 6">
    <name type="scientific">Trebonia kvetii</name>
    <dbReference type="NCBI Taxonomy" id="2480626"/>
    <lineage>
        <taxon>Bacteria</taxon>
        <taxon>Bacillati</taxon>
        <taxon>Actinomycetota</taxon>
        <taxon>Actinomycetes</taxon>
        <taxon>Streptosporangiales</taxon>
        <taxon>Treboniaceae</taxon>
        <taxon>Trebonia</taxon>
    </lineage>
</organism>
<feature type="domain" description="Carboxylesterase type B" evidence="4">
    <location>
        <begin position="3"/>
        <end position="469"/>
    </location>
</feature>
<dbReference type="InterPro" id="IPR029058">
    <property type="entry name" value="AB_hydrolase_fold"/>
</dbReference>
<proteinExistence type="inferred from homology"/>
<evidence type="ECO:0000256" key="2">
    <source>
        <dbReference type="ARBA" id="ARBA00022801"/>
    </source>
</evidence>